<comment type="caution">
    <text evidence="3">The sequence shown here is derived from an EMBL/GenBank/DDBJ whole genome shotgun (WGS) entry which is preliminary data.</text>
</comment>
<protein>
    <submittedName>
        <fullName evidence="3">Amidohydrolase</fullName>
    </submittedName>
</protein>
<feature type="region of interest" description="Disordered" evidence="2">
    <location>
        <begin position="123"/>
        <end position="142"/>
    </location>
</feature>
<dbReference type="InterPro" id="IPR002933">
    <property type="entry name" value="Peptidase_M20"/>
</dbReference>
<evidence type="ECO:0000256" key="2">
    <source>
        <dbReference type="SAM" id="MobiDB-lite"/>
    </source>
</evidence>
<dbReference type="GO" id="GO:0016787">
    <property type="term" value="F:hydrolase activity"/>
    <property type="evidence" value="ECO:0007669"/>
    <property type="project" value="UniProtKB-KW"/>
</dbReference>
<dbReference type="Pfam" id="PF01546">
    <property type="entry name" value="Peptidase_M20"/>
    <property type="match status" value="1"/>
</dbReference>
<evidence type="ECO:0000313" key="4">
    <source>
        <dbReference type="Proteomes" id="UP000524492"/>
    </source>
</evidence>
<dbReference type="SUPFAM" id="SSF53187">
    <property type="entry name" value="Zn-dependent exopeptidases"/>
    <property type="match status" value="1"/>
</dbReference>
<gene>
    <name evidence="3" type="ORF">GGD53_004783</name>
</gene>
<evidence type="ECO:0000313" key="3">
    <source>
        <dbReference type="EMBL" id="MBB4194603.1"/>
    </source>
</evidence>
<reference evidence="3 4" key="1">
    <citation type="submission" date="2020-08" db="EMBL/GenBank/DDBJ databases">
        <title>Genomic Encyclopedia of Type Strains, Phase IV (KMG-V): Genome sequencing to study the core and pangenomes of soil and plant-associated prokaryotes.</title>
        <authorList>
            <person name="Whitman W."/>
        </authorList>
    </citation>
    <scope>NUCLEOTIDE SEQUENCE [LARGE SCALE GENOMIC DNA]</scope>
    <source>
        <strain evidence="3 4">SEMIA 4074</strain>
    </source>
</reference>
<keyword evidence="1 3" id="KW-0378">Hydrolase</keyword>
<dbReference type="AlphaFoldDB" id="A0A7W6QBR1"/>
<organism evidence="3 4">
    <name type="scientific">Rhizobium aethiopicum</name>
    <dbReference type="NCBI Taxonomy" id="1138170"/>
    <lineage>
        <taxon>Bacteria</taxon>
        <taxon>Pseudomonadati</taxon>
        <taxon>Pseudomonadota</taxon>
        <taxon>Alphaproteobacteria</taxon>
        <taxon>Hyphomicrobiales</taxon>
        <taxon>Rhizobiaceae</taxon>
        <taxon>Rhizobium/Agrobacterium group</taxon>
        <taxon>Rhizobium</taxon>
    </lineage>
</organism>
<evidence type="ECO:0000256" key="1">
    <source>
        <dbReference type="ARBA" id="ARBA00022801"/>
    </source>
</evidence>
<dbReference type="Proteomes" id="UP000524492">
    <property type="component" value="Unassembled WGS sequence"/>
</dbReference>
<name>A0A7W6QBR1_9HYPH</name>
<accession>A0A7W6QBR1</accession>
<dbReference type="Gene3D" id="3.40.630.10">
    <property type="entry name" value="Zn peptidases"/>
    <property type="match status" value="1"/>
</dbReference>
<dbReference type="InterPro" id="IPR017439">
    <property type="entry name" value="Amidohydrolase"/>
</dbReference>
<proteinExistence type="predicted"/>
<dbReference type="PANTHER" id="PTHR11014">
    <property type="entry name" value="PEPTIDASE M20 FAMILY MEMBER"/>
    <property type="match status" value="1"/>
</dbReference>
<keyword evidence="4" id="KW-1185">Reference proteome</keyword>
<dbReference type="EMBL" id="JACIFV010000021">
    <property type="protein sequence ID" value="MBB4194603.1"/>
    <property type="molecule type" value="Genomic_DNA"/>
</dbReference>
<sequence length="142" mass="15307">MSIDRNTLHAEMTAWRHDLHEHPEFGFEERRTSSFVAAKLREFGFDEIAEGVGGTGVVGTLKRGSGNRAIALRADMDALRINEQSDLPHRSKNPGVMHACGHDGHTTMLLGAAKILAEEGASMAPCASSSSRPKNGAKGRSR</sequence>
<dbReference type="PANTHER" id="PTHR11014:SF63">
    <property type="entry name" value="METALLOPEPTIDASE, PUTATIVE (AFU_ORTHOLOGUE AFUA_6G09600)-RELATED"/>
    <property type="match status" value="1"/>
</dbReference>